<comment type="caution">
    <text evidence="8">The sequence shown here is derived from an EMBL/GenBank/DDBJ whole genome shotgun (WGS) entry which is preliminary data.</text>
</comment>
<dbReference type="PANTHER" id="PTHR12843">
    <property type="entry name" value="PROTEIN-LYSINE N-METHYLTRANSFERASE METTL10"/>
    <property type="match status" value="1"/>
</dbReference>
<feature type="domain" description="Methyltransferase" evidence="7">
    <location>
        <begin position="76"/>
        <end position="203"/>
    </location>
</feature>
<dbReference type="Pfam" id="PF13847">
    <property type="entry name" value="Methyltransf_31"/>
    <property type="match status" value="1"/>
</dbReference>
<name>A0A1V8SP48_9PEZI</name>
<comment type="similarity">
    <text evidence="5">Belongs to the class I-like SAM-binding methyltransferase superfamily. EFM4 family.</text>
</comment>
<evidence type="ECO:0000256" key="1">
    <source>
        <dbReference type="ARBA" id="ARBA00022490"/>
    </source>
</evidence>
<keyword evidence="4 5" id="KW-0949">S-adenosyl-L-methionine</keyword>
<keyword evidence="1 5" id="KW-0963">Cytoplasm</keyword>
<dbReference type="GO" id="GO:0016279">
    <property type="term" value="F:protein-lysine N-methyltransferase activity"/>
    <property type="evidence" value="ECO:0007669"/>
    <property type="project" value="UniProtKB-UniRule"/>
</dbReference>
<keyword evidence="3 5" id="KW-0808">Transferase</keyword>
<dbReference type="FunCoup" id="A0A1V8SP48">
    <property type="interactions" value="1394"/>
</dbReference>
<gene>
    <name evidence="5" type="primary">EFM4</name>
    <name evidence="8" type="ORF">B0A48_13495</name>
</gene>
<dbReference type="HAMAP" id="MF_03188">
    <property type="entry name" value="Methyltr_EFM4"/>
    <property type="match status" value="1"/>
</dbReference>
<comment type="function">
    <text evidence="5">S-adenosyl-L-methionine-dependent protein-lysine N-methyltransferase that mono- and dimethylates elongation factor 1-alpha at 'Lys-316'. May play a role in intracellular transport.</text>
</comment>
<evidence type="ECO:0000259" key="7">
    <source>
        <dbReference type="Pfam" id="PF13847"/>
    </source>
</evidence>
<dbReference type="EMBL" id="NAJO01000033">
    <property type="protein sequence ID" value="OQO00808.1"/>
    <property type="molecule type" value="Genomic_DNA"/>
</dbReference>
<dbReference type="InterPro" id="IPR025714">
    <property type="entry name" value="Methyltranfer_dom"/>
</dbReference>
<dbReference type="Proteomes" id="UP000192596">
    <property type="component" value="Unassembled WGS sequence"/>
</dbReference>
<dbReference type="STRING" id="1507870.A0A1V8SP48"/>
<dbReference type="Gene3D" id="3.40.50.150">
    <property type="entry name" value="Vaccinia Virus protein VP39"/>
    <property type="match status" value="1"/>
</dbReference>
<reference evidence="9" key="1">
    <citation type="submission" date="2017-03" db="EMBL/GenBank/DDBJ databases">
        <title>Genomes of endolithic fungi from Antarctica.</title>
        <authorList>
            <person name="Coleine C."/>
            <person name="Masonjones S."/>
            <person name="Stajich J.E."/>
        </authorList>
    </citation>
    <scope>NUCLEOTIDE SEQUENCE [LARGE SCALE GENOMIC DNA]</scope>
    <source>
        <strain evidence="9">CCFEE 5527</strain>
    </source>
</reference>
<accession>A0A1V8SP48</accession>
<proteinExistence type="inferred from homology"/>
<evidence type="ECO:0000256" key="4">
    <source>
        <dbReference type="ARBA" id="ARBA00022691"/>
    </source>
</evidence>
<dbReference type="GO" id="GO:0032259">
    <property type="term" value="P:methylation"/>
    <property type="evidence" value="ECO:0007669"/>
    <property type="project" value="UniProtKB-KW"/>
</dbReference>
<evidence type="ECO:0000313" key="8">
    <source>
        <dbReference type="EMBL" id="OQO00808.1"/>
    </source>
</evidence>
<evidence type="ECO:0000256" key="3">
    <source>
        <dbReference type="ARBA" id="ARBA00022679"/>
    </source>
</evidence>
<protein>
    <recommendedName>
        <fullName evidence="5">Protein-lysine N-methyltransferase EFM4</fullName>
        <ecNumber evidence="5">2.1.1.-</ecNumber>
    </recommendedName>
    <alternativeName>
        <fullName evidence="5">Elongation factor methyltransferase 4</fullName>
    </alternativeName>
</protein>
<dbReference type="InParanoid" id="A0A1V8SP48"/>
<keyword evidence="9" id="KW-1185">Reference proteome</keyword>
<dbReference type="CDD" id="cd02440">
    <property type="entry name" value="AdoMet_MTases"/>
    <property type="match status" value="1"/>
</dbReference>
<dbReference type="InterPro" id="IPR026635">
    <property type="entry name" value="Efm4/METTL10"/>
</dbReference>
<evidence type="ECO:0000313" key="9">
    <source>
        <dbReference type="Proteomes" id="UP000192596"/>
    </source>
</evidence>
<dbReference type="EC" id="2.1.1.-" evidence="5"/>
<keyword evidence="5" id="KW-0813">Transport</keyword>
<evidence type="ECO:0000256" key="6">
    <source>
        <dbReference type="SAM" id="MobiDB-lite"/>
    </source>
</evidence>
<feature type="region of interest" description="Disordered" evidence="6">
    <location>
        <begin position="1"/>
        <end position="20"/>
    </location>
</feature>
<dbReference type="InterPro" id="IPR029063">
    <property type="entry name" value="SAM-dependent_MTases_sf"/>
</dbReference>
<evidence type="ECO:0000256" key="2">
    <source>
        <dbReference type="ARBA" id="ARBA00022603"/>
    </source>
</evidence>
<dbReference type="GO" id="GO:0016192">
    <property type="term" value="P:vesicle-mediated transport"/>
    <property type="evidence" value="ECO:0007669"/>
    <property type="project" value="UniProtKB-UniRule"/>
</dbReference>
<dbReference type="OrthoDB" id="10069295at2759"/>
<comment type="subcellular location">
    <subcellularLocation>
        <location evidence="5">Cytoplasm</location>
    </subcellularLocation>
</comment>
<dbReference type="GO" id="GO:0005737">
    <property type="term" value="C:cytoplasm"/>
    <property type="evidence" value="ECO:0007669"/>
    <property type="project" value="UniProtKB-SubCell"/>
</dbReference>
<keyword evidence="2 5" id="KW-0489">Methyltransferase</keyword>
<dbReference type="PANTHER" id="PTHR12843:SF5">
    <property type="entry name" value="EEF1A LYSINE METHYLTRANSFERASE 2"/>
    <property type="match status" value="1"/>
</dbReference>
<dbReference type="AlphaFoldDB" id="A0A1V8SP48"/>
<organism evidence="8 9">
    <name type="scientific">Cryoendolithus antarcticus</name>
    <dbReference type="NCBI Taxonomy" id="1507870"/>
    <lineage>
        <taxon>Eukaryota</taxon>
        <taxon>Fungi</taxon>
        <taxon>Dikarya</taxon>
        <taxon>Ascomycota</taxon>
        <taxon>Pezizomycotina</taxon>
        <taxon>Dothideomycetes</taxon>
        <taxon>Dothideomycetidae</taxon>
        <taxon>Cladosporiales</taxon>
        <taxon>Cladosporiaceae</taxon>
        <taxon>Cryoendolithus</taxon>
    </lineage>
</organism>
<sequence>MSTPSPPAGAGPRLLDPSELGTKDYWDKAYTRELSNHATAPDDEGTIWFDESNAEDAVCQLLDRLEEEGHFDRTTARVLDLGTGNGHMLFTLREEEWEGELVGVDYSATSVELARRIGEARELEEGQEVTFEEWDMLNQPPGDWFGEGFEVVLDKGTFDAISLMPREDGEAPVSDVYRRTAEGLAKTNGLFVVTSCNWTKEELCGWLAPIEGGLEFLQEAKYPSFKFGGSTGQSVVTVAFQKKAEA</sequence>
<dbReference type="SUPFAM" id="SSF53335">
    <property type="entry name" value="S-adenosyl-L-methionine-dependent methyltransferases"/>
    <property type="match status" value="1"/>
</dbReference>
<evidence type="ECO:0000256" key="5">
    <source>
        <dbReference type="HAMAP-Rule" id="MF_03188"/>
    </source>
</evidence>